<comment type="caution">
    <text evidence="15">The sequence shown here is derived from an EMBL/GenBank/DDBJ whole genome shotgun (WGS) entry which is preliminary data.</text>
</comment>
<dbReference type="GO" id="GO:0002456">
    <property type="term" value="P:T cell mediated immunity"/>
    <property type="evidence" value="ECO:0007669"/>
    <property type="project" value="TreeGrafter"/>
</dbReference>
<keyword evidence="11" id="KW-0325">Glycoprotein</keyword>
<accession>A0A9Q0XFP4</accession>
<evidence type="ECO:0000256" key="6">
    <source>
        <dbReference type="ARBA" id="ARBA00022989"/>
    </source>
</evidence>
<keyword evidence="2" id="KW-1003">Cell membrane</keyword>
<dbReference type="GO" id="GO:0007166">
    <property type="term" value="P:cell surface receptor signaling pathway"/>
    <property type="evidence" value="ECO:0007669"/>
    <property type="project" value="TreeGrafter"/>
</dbReference>
<keyword evidence="12" id="KW-0449">Lipoprotein</keyword>
<dbReference type="EMBL" id="JAPFRF010000012">
    <property type="protein sequence ID" value="KAJ7313442.1"/>
    <property type="molecule type" value="Genomic_DNA"/>
</dbReference>
<dbReference type="AlphaFoldDB" id="A0A9Q0XFP4"/>
<evidence type="ECO:0000313" key="16">
    <source>
        <dbReference type="Proteomes" id="UP001142489"/>
    </source>
</evidence>
<proteinExistence type="predicted"/>
<dbReference type="GO" id="GO:0009897">
    <property type="term" value="C:external side of plasma membrane"/>
    <property type="evidence" value="ECO:0007669"/>
    <property type="project" value="TreeGrafter"/>
</dbReference>
<dbReference type="InterPro" id="IPR013783">
    <property type="entry name" value="Ig-like_fold"/>
</dbReference>
<dbReference type="OrthoDB" id="9906515at2759"/>
<protein>
    <recommendedName>
        <fullName evidence="14">Immunoglobulin domain-containing protein</fullName>
    </recommendedName>
</protein>
<keyword evidence="5" id="KW-0391">Immunity</keyword>
<comment type="subcellular location">
    <subcellularLocation>
        <location evidence="1">Cell membrane</location>
        <topology evidence="1">Single-pass type I membrane protein</topology>
    </subcellularLocation>
</comment>
<dbReference type="SMART" id="SM00409">
    <property type="entry name" value="IG"/>
    <property type="match status" value="1"/>
</dbReference>
<keyword evidence="6" id="KW-1133">Transmembrane helix</keyword>
<dbReference type="GO" id="GO:0045065">
    <property type="term" value="P:cytotoxic T cell differentiation"/>
    <property type="evidence" value="ECO:0007669"/>
    <property type="project" value="TreeGrafter"/>
</dbReference>
<evidence type="ECO:0000256" key="3">
    <source>
        <dbReference type="ARBA" id="ARBA00022692"/>
    </source>
</evidence>
<reference evidence="15" key="1">
    <citation type="journal article" date="2023" name="DNA Res.">
        <title>Chromosome-level genome assembly of Phrynocephalus forsythii using third-generation DNA sequencing and Hi-C analysis.</title>
        <authorList>
            <person name="Qi Y."/>
            <person name="Zhao W."/>
            <person name="Zhao Y."/>
            <person name="Niu C."/>
            <person name="Cao S."/>
            <person name="Zhang Y."/>
        </authorList>
    </citation>
    <scope>NUCLEOTIDE SEQUENCE</scope>
    <source>
        <tissue evidence="15">Muscle</tissue>
    </source>
</reference>
<evidence type="ECO:0000256" key="12">
    <source>
        <dbReference type="ARBA" id="ARBA00023288"/>
    </source>
</evidence>
<evidence type="ECO:0000256" key="13">
    <source>
        <dbReference type="ARBA" id="ARBA00023319"/>
    </source>
</evidence>
<keyword evidence="16" id="KW-1185">Reference proteome</keyword>
<dbReference type="InterPro" id="IPR013106">
    <property type="entry name" value="Ig_V-set"/>
</dbReference>
<feature type="domain" description="Immunoglobulin" evidence="14">
    <location>
        <begin position="6"/>
        <end position="106"/>
    </location>
</feature>
<dbReference type="InterPro" id="IPR015468">
    <property type="entry name" value="CD8_asu"/>
</dbReference>
<evidence type="ECO:0000256" key="11">
    <source>
        <dbReference type="ARBA" id="ARBA00023180"/>
    </source>
</evidence>
<dbReference type="SUPFAM" id="SSF48726">
    <property type="entry name" value="Immunoglobulin"/>
    <property type="match status" value="1"/>
</dbReference>
<evidence type="ECO:0000256" key="2">
    <source>
        <dbReference type="ARBA" id="ARBA00022475"/>
    </source>
</evidence>
<keyword evidence="3" id="KW-0812">Transmembrane</keyword>
<evidence type="ECO:0000256" key="5">
    <source>
        <dbReference type="ARBA" id="ARBA00022859"/>
    </source>
</evidence>
<keyword evidence="4" id="KW-0732">Signal</keyword>
<dbReference type="PANTHER" id="PTHR10441">
    <property type="entry name" value="CD8 ALPHA CHAIN"/>
    <property type="match status" value="1"/>
</dbReference>
<dbReference type="Gene3D" id="2.60.40.10">
    <property type="entry name" value="Immunoglobulins"/>
    <property type="match status" value="1"/>
</dbReference>
<keyword evidence="10" id="KW-1015">Disulfide bond</keyword>
<evidence type="ECO:0000256" key="8">
    <source>
        <dbReference type="ARBA" id="ARBA00023136"/>
    </source>
</evidence>
<keyword evidence="7" id="KW-1064">Adaptive immunity</keyword>
<evidence type="ECO:0000313" key="15">
    <source>
        <dbReference type="EMBL" id="KAJ7313442.1"/>
    </source>
</evidence>
<name>A0A9Q0XFP4_9SAUR</name>
<evidence type="ECO:0000256" key="1">
    <source>
        <dbReference type="ARBA" id="ARBA00004251"/>
    </source>
</evidence>
<organism evidence="15 16">
    <name type="scientific">Phrynocephalus forsythii</name>
    <dbReference type="NCBI Taxonomy" id="171643"/>
    <lineage>
        <taxon>Eukaryota</taxon>
        <taxon>Metazoa</taxon>
        <taxon>Chordata</taxon>
        <taxon>Craniata</taxon>
        <taxon>Vertebrata</taxon>
        <taxon>Euteleostomi</taxon>
        <taxon>Lepidosauria</taxon>
        <taxon>Squamata</taxon>
        <taxon>Bifurcata</taxon>
        <taxon>Unidentata</taxon>
        <taxon>Episquamata</taxon>
        <taxon>Toxicofera</taxon>
        <taxon>Iguania</taxon>
        <taxon>Acrodonta</taxon>
        <taxon>Agamidae</taxon>
        <taxon>Agaminae</taxon>
        <taxon>Phrynocephalus</taxon>
    </lineage>
</organism>
<dbReference type="InterPro" id="IPR036179">
    <property type="entry name" value="Ig-like_dom_sf"/>
</dbReference>
<evidence type="ECO:0000256" key="4">
    <source>
        <dbReference type="ARBA" id="ARBA00022729"/>
    </source>
</evidence>
<keyword evidence="9" id="KW-0564">Palmitate</keyword>
<dbReference type="Proteomes" id="UP001142489">
    <property type="component" value="Unassembled WGS sequence"/>
</dbReference>
<dbReference type="InterPro" id="IPR003599">
    <property type="entry name" value="Ig_sub"/>
</dbReference>
<evidence type="ECO:0000259" key="14">
    <source>
        <dbReference type="SMART" id="SM00409"/>
    </source>
</evidence>
<dbReference type="Pfam" id="PF07686">
    <property type="entry name" value="V-set"/>
    <property type="match status" value="1"/>
</dbReference>
<evidence type="ECO:0000256" key="7">
    <source>
        <dbReference type="ARBA" id="ARBA00023130"/>
    </source>
</evidence>
<keyword evidence="13" id="KW-0393">Immunoglobulin domain</keyword>
<sequence>MGISMSSTSPVAFKSRVELKCVNKMSDTGVYWFLQKKNYTTRFILYISIRSKITPEDITDYQASKNGDYYQLTIRSFEEKHQGVYYCVSHRNQILHFSSGLQVYVPESTTRPPPVTTQVPTLSKGQDMECQDHTIHGLSMKPMESTHCHARACNRTGDF</sequence>
<gene>
    <name evidence="15" type="ORF">JRQ81_004816</name>
</gene>
<evidence type="ECO:0000256" key="10">
    <source>
        <dbReference type="ARBA" id="ARBA00023157"/>
    </source>
</evidence>
<evidence type="ECO:0000256" key="9">
    <source>
        <dbReference type="ARBA" id="ARBA00023139"/>
    </source>
</evidence>
<dbReference type="PANTHER" id="PTHR10441:SF2">
    <property type="entry name" value="T-CELL SURFACE GLYCOPROTEIN CD8 ALPHA CHAIN"/>
    <property type="match status" value="1"/>
</dbReference>
<keyword evidence="8" id="KW-0472">Membrane</keyword>